<sequence>MPPLRWLHDHADDWRAAITALTTTVGHDAGVPLDRDQRCSVFTREDRAAGEDWHSRIGTQEIVRSLLARLRRSPYGIADVLDRLEALLAEHDAASDQG</sequence>
<dbReference type="Proteomes" id="UP001597018">
    <property type="component" value="Unassembled WGS sequence"/>
</dbReference>
<dbReference type="EMBL" id="JBHTIW010000035">
    <property type="protein sequence ID" value="MFD0923472.1"/>
    <property type="molecule type" value="Genomic_DNA"/>
</dbReference>
<proteinExistence type="predicted"/>
<comment type="caution">
    <text evidence="1">The sequence shown here is derived from an EMBL/GenBank/DDBJ whole genome shotgun (WGS) entry which is preliminary data.</text>
</comment>
<reference evidence="2" key="1">
    <citation type="journal article" date="2019" name="Int. J. Syst. Evol. Microbiol.">
        <title>The Global Catalogue of Microorganisms (GCM) 10K type strain sequencing project: providing services to taxonomists for standard genome sequencing and annotation.</title>
        <authorList>
            <consortium name="The Broad Institute Genomics Platform"/>
            <consortium name="The Broad Institute Genome Sequencing Center for Infectious Disease"/>
            <person name="Wu L."/>
            <person name="Ma J."/>
        </authorList>
    </citation>
    <scope>NUCLEOTIDE SEQUENCE [LARGE SCALE GENOMIC DNA]</scope>
    <source>
        <strain evidence="2">CCUG 56401</strain>
    </source>
</reference>
<accession>A0ABW3G419</accession>
<evidence type="ECO:0000313" key="2">
    <source>
        <dbReference type="Proteomes" id="UP001597018"/>
    </source>
</evidence>
<name>A0ABW3G419_9PSEU</name>
<keyword evidence="2" id="KW-1185">Reference proteome</keyword>
<organism evidence="1 2">
    <name type="scientific">Saccharopolyspora rosea</name>
    <dbReference type="NCBI Taxonomy" id="524884"/>
    <lineage>
        <taxon>Bacteria</taxon>
        <taxon>Bacillati</taxon>
        <taxon>Actinomycetota</taxon>
        <taxon>Actinomycetes</taxon>
        <taxon>Pseudonocardiales</taxon>
        <taxon>Pseudonocardiaceae</taxon>
        <taxon>Saccharopolyspora</taxon>
    </lineage>
</organism>
<gene>
    <name evidence="1" type="ORF">ACFQ16_27320</name>
</gene>
<protein>
    <submittedName>
        <fullName evidence="1">Uncharacterized protein</fullName>
    </submittedName>
</protein>
<dbReference type="RefSeq" id="WP_263248677.1">
    <property type="nucleotide sequence ID" value="NZ_BAABLT010000041.1"/>
</dbReference>
<evidence type="ECO:0000313" key="1">
    <source>
        <dbReference type="EMBL" id="MFD0923472.1"/>
    </source>
</evidence>